<feature type="chain" id="PRO_5039926572" evidence="1">
    <location>
        <begin position="25"/>
        <end position="391"/>
    </location>
</feature>
<feature type="signal peptide" evidence="1">
    <location>
        <begin position="1"/>
        <end position="24"/>
    </location>
</feature>
<dbReference type="OrthoDB" id="416042at2759"/>
<dbReference type="Pfam" id="PF03567">
    <property type="entry name" value="Sulfotransfer_2"/>
    <property type="match status" value="1"/>
</dbReference>
<dbReference type="GO" id="GO:0016020">
    <property type="term" value="C:membrane"/>
    <property type="evidence" value="ECO:0007669"/>
    <property type="project" value="InterPro"/>
</dbReference>
<dbReference type="InterPro" id="IPR005331">
    <property type="entry name" value="Sulfotransferase"/>
</dbReference>
<evidence type="ECO:0000313" key="3">
    <source>
        <dbReference type="Proteomes" id="UP000693970"/>
    </source>
</evidence>
<reference evidence="2" key="1">
    <citation type="journal article" date="2021" name="Sci. Rep.">
        <title>Diploid genomic architecture of Nitzschia inconspicua, an elite biomass production diatom.</title>
        <authorList>
            <person name="Oliver A."/>
            <person name="Podell S."/>
            <person name="Pinowska A."/>
            <person name="Traller J.C."/>
            <person name="Smith S.R."/>
            <person name="McClure R."/>
            <person name="Beliaev A."/>
            <person name="Bohutskyi P."/>
            <person name="Hill E.A."/>
            <person name="Rabines A."/>
            <person name="Zheng H."/>
            <person name="Allen L.Z."/>
            <person name="Kuo A."/>
            <person name="Grigoriev I.V."/>
            <person name="Allen A.E."/>
            <person name="Hazlebeck D."/>
            <person name="Allen E.E."/>
        </authorList>
    </citation>
    <scope>NUCLEOTIDE SEQUENCE</scope>
    <source>
        <strain evidence="2">Hildebrandi</strain>
    </source>
</reference>
<gene>
    <name evidence="2" type="ORF">IV203_027922</name>
</gene>
<comment type="caution">
    <text evidence="2">The sequence shown here is derived from an EMBL/GenBank/DDBJ whole genome shotgun (WGS) entry which is preliminary data.</text>
</comment>
<reference evidence="2" key="2">
    <citation type="submission" date="2021-04" db="EMBL/GenBank/DDBJ databases">
        <authorList>
            <person name="Podell S."/>
        </authorList>
    </citation>
    <scope>NUCLEOTIDE SEQUENCE</scope>
    <source>
        <strain evidence="2">Hildebrandi</strain>
    </source>
</reference>
<organism evidence="2 3">
    <name type="scientific">Nitzschia inconspicua</name>
    <dbReference type="NCBI Taxonomy" id="303405"/>
    <lineage>
        <taxon>Eukaryota</taxon>
        <taxon>Sar</taxon>
        <taxon>Stramenopiles</taxon>
        <taxon>Ochrophyta</taxon>
        <taxon>Bacillariophyta</taxon>
        <taxon>Bacillariophyceae</taxon>
        <taxon>Bacillariophycidae</taxon>
        <taxon>Bacillariales</taxon>
        <taxon>Bacillariaceae</taxon>
        <taxon>Nitzschia</taxon>
    </lineage>
</organism>
<evidence type="ECO:0000256" key="1">
    <source>
        <dbReference type="SAM" id="SignalP"/>
    </source>
</evidence>
<keyword evidence="3" id="KW-1185">Reference proteome</keyword>
<dbReference type="GO" id="GO:0008146">
    <property type="term" value="F:sulfotransferase activity"/>
    <property type="evidence" value="ECO:0007669"/>
    <property type="project" value="InterPro"/>
</dbReference>
<keyword evidence="1" id="KW-0732">Signal</keyword>
<accession>A0A9K3LZQ0</accession>
<name>A0A9K3LZQ0_9STRA</name>
<dbReference type="AlphaFoldDB" id="A0A9K3LZQ0"/>
<evidence type="ECO:0000313" key="2">
    <source>
        <dbReference type="EMBL" id="KAG7370176.1"/>
    </source>
</evidence>
<dbReference type="Proteomes" id="UP000693970">
    <property type="component" value="Unassembled WGS sequence"/>
</dbReference>
<proteinExistence type="predicted"/>
<protein>
    <submittedName>
        <fullName evidence="2">Sulfotransferase family protein</fullName>
    </submittedName>
</protein>
<dbReference type="EMBL" id="JAGRRH010000005">
    <property type="protein sequence ID" value="KAG7370176.1"/>
    <property type="molecule type" value="Genomic_DNA"/>
</dbReference>
<sequence>MMIGRNHHPSIGSSFALILIVVSAVLRYLRVETESMDGYYHSVLQLLSNTEEVQEKTEHVEENRSPYLPFQHILEEFKSWETMQIKRPLTFLHIPKTGGTSVVTSAAKCGYAWGECMFPLMVPKLNCPNRPVNFFMEMHPSNNKSPINNMTDLYHPEQFAESPPNIYSWWHLPLQYLPNDQSHINPYQHQDLFAVVRNPYRRAVSQYYYRCWRFRGSSCYLGKGKNSKHNNTDTPQQMNAVLQHLIQKQQNAPLGSKDYFFHDGHWIPQAHYVYNVTSTTSSSAKRSSQNSPIINKDISTTSRLVQHVLHFEYLQDQFGSLMRAYQLNISLPQEKLNSRKEFPTNCTVADLTKTTMQLIEDVYRDDFELGGYPILSHRFHNNKPESVDDNV</sequence>